<evidence type="ECO:0000313" key="2">
    <source>
        <dbReference type="EMBL" id="QIW99486.1"/>
    </source>
</evidence>
<dbReference type="SMART" id="SM00849">
    <property type="entry name" value="Lactamase_B"/>
    <property type="match status" value="1"/>
</dbReference>
<accession>A0A6H0XXI4</accession>
<dbReference type="EMBL" id="CP051141">
    <property type="protein sequence ID" value="QIW99486.1"/>
    <property type="molecule type" value="Genomic_DNA"/>
</dbReference>
<keyword evidence="3" id="KW-1185">Reference proteome</keyword>
<evidence type="ECO:0000259" key="1">
    <source>
        <dbReference type="SMART" id="SM00849"/>
    </source>
</evidence>
<dbReference type="AlphaFoldDB" id="A0A6H0XXI4"/>
<gene>
    <name evidence="2" type="ORF">AMS68_005004</name>
</gene>
<dbReference type="SUPFAM" id="SSF56281">
    <property type="entry name" value="Metallo-hydrolase/oxidoreductase"/>
    <property type="match status" value="1"/>
</dbReference>
<dbReference type="Gene3D" id="3.60.15.10">
    <property type="entry name" value="Ribonuclease Z/Hydroxyacylglutathione hydrolase-like"/>
    <property type="match status" value="1"/>
</dbReference>
<dbReference type="CDD" id="cd06262">
    <property type="entry name" value="metallo-hydrolase-like_MBL-fold"/>
    <property type="match status" value="1"/>
</dbReference>
<dbReference type="Proteomes" id="UP000503462">
    <property type="component" value="Chromosome 3"/>
</dbReference>
<dbReference type="InterPro" id="IPR036866">
    <property type="entry name" value="RibonucZ/Hydroxyglut_hydro"/>
</dbReference>
<organism evidence="2 3">
    <name type="scientific">Peltaster fructicola</name>
    <dbReference type="NCBI Taxonomy" id="286661"/>
    <lineage>
        <taxon>Eukaryota</taxon>
        <taxon>Fungi</taxon>
        <taxon>Dikarya</taxon>
        <taxon>Ascomycota</taxon>
        <taxon>Pezizomycotina</taxon>
        <taxon>Dothideomycetes</taxon>
        <taxon>Dothideomycetes incertae sedis</taxon>
        <taxon>Peltaster</taxon>
    </lineage>
</organism>
<proteinExistence type="predicted"/>
<name>A0A6H0XXI4_9PEZI</name>
<feature type="domain" description="Metallo-beta-lactamase" evidence="1">
    <location>
        <begin position="30"/>
        <end position="202"/>
    </location>
</feature>
<dbReference type="OrthoDB" id="3341310at2759"/>
<evidence type="ECO:0000313" key="3">
    <source>
        <dbReference type="Proteomes" id="UP000503462"/>
    </source>
</evidence>
<dbReference type="Pfam" id="PF00753">
    <property type="entry name" value="Lactamase_B"/>
    <property type="match status" value="1"/>
</dbReference>
<sequence length="299" mass="33466">MTQAATEQILTTREPFLETYPVPERYGKPLNPGGALQYVIILSHCHYDHIGGIEQFLEGGNTEIIASAAGRDFIESDLAAHSLCKHMNIPTPSFKVTHWAQSNERLTWPLRKSLPGDNAALQVDRDQPADLGIIVLHTPGHTPDSLCWFDYDERTLYVGDTLYMLGSELEPIYIPPQGDLVEWFHSLEKITTFILRNQLPGVHGELLVSASHTTCNADAWPFVRSAMALQGPLIQGEPLGSLIRYDEIFDYYIAPDSEGSPYRMAILLPRRLVHFARAYYGFASRRSSVRSRGSPSLAQ</sequence>
<dbReference type="InterPro" id="IPR001279">
    <property type="entry name" value="Metallo-B-lactamas"/>
</dbReference>
<dbReference type="InterPro" id="IPR050855">
    <property type="entry name" value="NDM-1-like"/>
</dbReference>
<protein>
    <recommendedName>
        <fullName evidence="1">Metallo-beta-lactamase domain-containing protein</fullName>
    </recommendedName>
</protein>
<dbReference type="PANTHER" id="PTHR42951">
    <property type="entry name" value="METALLO-BETA-LACTAMASE DOMAIN-CONTAINING"/>
    <property type="match status" value="1"/>
</dbReference>
<dbReference type="PANTHER" id="PTHR42951:SF4">
    <property type="entry name" value="ACYL-COENZYME A THIOESTERASE MBLAC2"/>
    <property type="match status" value="1"/>
</dbReference>
<reference evidence="2 3" key="1">
    <citation type="journal article" date="2016" name="Sci. Rep.">
        <title>Peltaster fructicola genome reveals evolution from an invasive phytopathogen to an ectophytic parasite.</title>
        <authorList>
            <person name="Xu C."/>
            <person name="Chen H."/>
            <person name="Gleason M.L."/>
            <person name="Xu J.R."/>
            <person name="Liu H."/>
            <person name="Zhang R."/>
            <person name="Sun G."/>
        </authorList>
    </citation>
    <scope>NUCLEOTIDE SEQUENCE [LARGE SCALE GENOMIC DNA]</scope>
    <source>
        <strain evidence="2 3">LNHT1506</strain>
    </source>
</reference>